<organism evidence="1">
    <name type="scientific">Siphoviridae sp. ctHjy10</name>
    <dbReference type="NCBI Taxonomy" id="2826234"/>
    <lineage>
        <taxon>Viruses</taxon>
        <taxon>Duplodnaviria</taxon>
        <taxon>Heunggongvirae</taxon>
        <taxon>Uroviricota</taxon>
        <taxon>Caudoviricetes</taxon>
    </lineage>
</organism>
<proteinExistence type="predicted"/>
<evidence type="ECO:0000313" key="1">
    <source>
        <dbReference type="EMBL" id="DAD79741.1"/>
    </source>
</evidence>
<accession>A0A8S5MBQ3</accession>
<reference evidence="1" key="1">
    <citation type="journal article" date="2021" name="Proc. Natl. Acad. Sci. U.S.A.">
        <title>A Catalog of Tens of Thousands of Viruses from Human Metagenomes Reveals Hidden Associations with Chronic Diseases.</title>
        <authorList>
            <person name="Tisza M.J."/>
            <person name="Buck C.B."/>
        </authorList>
    </citation>
    <scope>NUCLEOTIDE SEQUENCE</scope>
    <source>
        <strain evidence="1">CtHjy10</strain>
    </source>
</reference>
<name>A0A8S5MBQ3_9CAUD</name>
<dbReference type="EMBL" id="BK014871">
    <property type="protein sequence ID" value="DAD79741.1"/>
    <property type="molecule type" value="Genomic_DNA"/>
</dbReference>
<sequence length="50" mass="5991">MTRTELQDIGKDIIKKQNELLCEHRKEWELGRYSISDAWEEAIKEICLIN</sequence>
<protein>
    <submittedName>
        <fullName evidence="1">Uncharacterized protein</fullName>
    </submittedName>
</protein>